<feature type="compositionally biased region" description="Low complexity" evidence="1">
    <location>
        <begin position="297"/>
        <end position="311"/>
    </location>
</feature>
<keyword evidence="3" id="KW-1185">Reference proteome</keyword>
<dbReference type="Proteomes" id="UP001498398">
    <property type="component" value="Unassembled WGS sequence"/>
</dbReference>
<evidence type="ECO:0000256" key="1">
    <source>
        <dbReference type="SAM" id="MobiDB-lite"/>
    </source>
</evidence>
<evidence type="ECO:0000313" key="2">
    <source>
        <dbReference type="EMBL" id="KAK7455777.1"/>
    </source>
</evidence>
<feature type="compositionally biased region" description="Polar residues" evidence="1">
    <location>
        <begin position="449"/>
        <end position="468"/>
    </location>
</feature>
<proteinExistence type="predicted"/>
<feature type="region of interest" description="Disordered" evidence="1">
    <location>
        <begin position="297"/>
        <end position="376"/>
    </location>
</feature>
<accession>A0ABR1JEC9</accession>
<organism evidence="2 3">
    <name type="scientific">Marasmiellus scandens</name>
    <dbReference type="NCBI Taxonomy" id="2682957"/>
    <lineage>
        <taxon>Eukaryota</taxon>
        <taxon>Fungi</taxon>
        <taxon>Dikarya</taxon>
        <taxon>Basidiomycota</taxon>
        <taxon>Agaricomycotina</taxon>
        <taxon>Agaricomycetes</taxon>
        <taxon>Agaricomycetidae</taxon>
        <taxon>Agaricales</taxon>
        <taxon>Marasmiineae</taxon>
        <taxon>Omphalotaceae</taxon>
        <taxon>Marasmiellus</taxon>
    </lineage>
</organism>
<evidence type="ECO:0000313" key="3">
    <source>
        <dbReference type="Proteomes" id="UP001498398"/>
    </source>
</evidence>
<name>A0ABR1JEC9_9AGAR</name>
<feature type="region of interest" description="Disordered" evidence="1">
    <location>
        <begin position="438"/>
        <end position="525"/>
    </location>
</feature>
<protein>
    <submittedName>
        <fullName evidence="2">Uncharacterized protein</fullName>
    </submittedName>
</protein>
<dbReference type="EMBL" id="JBANRG010000022">
    <property type="protein sequence ID" value="KAK7455777.1"/>
    <property type="molecule type" value="Genomic_DNA"/>
</dbReference>
<reference evidence="2 3" key="1">
    <citation type="submission" date="2024-01" db="EMBL/GenBank/DDBJ databases">
        <title>A draft genome for the cacao thread blight pathogen Marasmiellus scandens.</title>
        <authorList>
            <person name="Baruah I.K."/>
            <person name="Leung J."/>
            <person name="Bukari Y."/>
            <person name="Amoako-Attah I."/>
            <person name="Meinhardt L.W."/>
            <person name="Bailey B.A."/>
            <person name="Cohen S.P."/>
        </authorList>
    </citation>
    <scope>NUCLEOTIDE SEQUENCE [LARGE SCALE GENOMIC DNA]</scope>
    <source>
        <strain evidence="2 3">GH-19</strain>
    </source>
</reference>
<comment type="caution">
    <text evidence="2">The sequence shown here is derived from an EMBL/GenBank/DDBJ whole genome shotgun (WGS) entry which is preliminary data.</text>
</comment>
<sequence>MGKKAVKQKRRKGEAHEWTTPEQFKWLTARIPEFKAACRKRKYKSDYQPRLFNEWFIEFPEPGAPGPDASKAERDAYGQKVIVRQWQIHNWFYNHTRPAPDQDCDIASLLLVPENNKKSKSKSSRKKTQEEVFSKTFYATDIKPEVDAELERMRSHTTDGKLPKGASLPIVKRITHEKFLAATEDVKQQVALLTEDHNKSETEEKSMTVDEENRKKFIAQLPEICPRIVEALHTATGWPVTLILGGEDENREIKTKGYHAGKNLLGLSFKKAYPSYKTNVLDPFALFVHSCYHYGNTSTPTTPTKTSSTDSLTEKGSADSTQTGTQTRSTFRERRDSLTLDTEPASSTPALPDPNPASSLHLYQASDSPDPALFPQTSDEVTEMLHRLNSPSLSIPFFPTNTFSYDDPLNMGPYGSFPNFTGAVPSPTIPLAHPQPAVEATAGKKRKQTTTMSDQNVDPTHALTTGSDPGTRKRRKHDTLGEDTGIDVNAPRGRRNLKAPSRVPNCVNVTQQAEVPKKGKGKGRK</sequence>
<gene>
    <name evidence="2" type="ORF">VKT23_010809</name>
</gene>
<feature type="compositionally biased region" description="Polar residues" evidence="1">
    <location>
        <begin position="318"/>
        <end position="329"/>
    </location>
</feature>